<feature type="non-terminal residue" evidence="1">
    <location>
        <position position="64"/>
    </location>
</feature>
<evidence type="ECO:0000313" key="2">
    <source>
        <dbReference type="Proteomes" id="UP000663866"/>
    </source>
</evidence>
<keyword evidence="2" id="KW-1185">Reference proteome</keyword>
<feature type="non-terminal residue" evidence="1">
    <location>
        <position position="1"/>
    </location>
</feature>
<sequence>MAIALYPIAKIKLIHIRLIVFFDSKIAVTTSKSSSRIKTIEAASTATSVPLPTAMPTSARASAG</sequence>
<proteinExistence type="predicted"/>
<dbReference type="EMBL" id="CAJOBG010116992">
    <property type="protein sequence ID" value="CAF4763136.1"/>
    <property type="molecule type" value="Genomic_DNA"/>
</dbReference>
<dbReference type="AlphaFoldDB" id="A0A821M926"/>
<evidence type="ECO:0000313" key="1">
    <source>
        <dbReference type="EMBL" id="CAF4763136.1"/>
    </source>
</evidence>
<gene>
    <name evidence="1" type="ORF">OVN521_LOCUS50562</name>
</gene>
<name>A0A821M926_9BILA</name>
<organism evidence="1 2">
    <name type="scientific">Rotaria magnacalcarata</name>
    <dbReference type="NCBI Taxonomy" id="392030"/>
    <lineage>
        <taxon>Eukaryota</taxon>
        <taxon>Metazoa</taxon>
        <taxon>Spiralia</taxon>
        <taxon>Gnathifera</taxon>
        <taxon>Rotifera</taxon>
        <taxon>Eurotatoria</taxon>
        <taxon>Bdelloidea</taxon>
        <taxon>Philodinida</taxon>
        <taxon>Philodinidae</taxon>
        <taxon>Rotaria</taxon>
    </lineage>
</organism>
<comment type="caution">
    <text evidence="1">The sequence shown here is derived from an EMBL/GenBank/DDBJ whole genome shotgun (WGS) entry which is preliminary data.</text>
</comment>
<dbReference type="Proteomes" id="UP000663866">
    <property type="component" value="Unassembled WGS sequence"/>
</dbReference>
<protein>
    <submittedName>
        <fullName evidence="1">Uncharacterized protein</fullName>
    </submittedName>
</protein>
<reference evidence="1" key="1">
    <citation type="submission" date="2021-02" db="EMBL/GenBank/DDBJ databases">
        <authorList>
            <person name="Nowell W R."/>
        </authorList>
    </citation>
    <scope>NUCLEOTIDE SEQUENCE</scope>
</reference>
<accession>A0A821M926</accession>